<organism evidence="1">
    <name type="scientific">marine sediment metagenome</name>
    <dbReference type="NCBI Taxonomy" id="412755"/>
    <lineage>
        <taxon>unclassified sequences</taxon>
        <taxon>metagenomes</taxon>
        <taxon>ecological metagenomes</taxon>
    </lineage>
</organism>
<comment type="caution">
    <text evidence="1">The sequence shown here is derived from an EMBL/GenBank/DDBJ whole genome shotgun (WGS) entry which is preliminary data.</text>
</comment>
<proteinExistence type="predicted"/>
<gene>
    <name evidence="1" type="ORF">LCGC14_1946920</name>
</gene>
<protein>
    <submittedName>
        <fullName evidence="1">Uncharacterized protein</fullName>
    </submittedName>
</protein>
<sequence length="212" mass="24742">MLHKRYCLSPNTFTNEECAKYSNWTIFTPELFRYNIEDEKNKFSSIIVPLGYKIFKKSKKNTAFYLHGGLSYQECDLLNLKTQCILKPKVKIEKIEVRNHEKVEGQEVFYLKEMGDSKYLEFLLKARKKGASSPQMRPVIIKVVCLDPRVQIDPSQELTLTSGYRRKFKLSFNKKCGINSIEIQIKNSENEIIKTKKFIVTEPSIYGSESLF</sequence>
<name>A0A0F9FIX6_9ZZZZ</name>
<evidence type="ECO:0000313" key="1">
    <source>
        <dbReference type="EMBL" id="KKL86218.1"/>
    </source>
</evidence>
<dbReference type="AlphaFoldDB" id="A0A0F9FIX6"/>
<accession>A0A0F9FIX6</accession>
<reference evidence="1" key="1">
    <citation type="journal article" date="2015" name="Nature">
        <title>Complex archaea that bridge the gap between prokaryotes and eukaryotes.</title>
        <authorList>
            <person name="Spang A."/>
            <person name="Saw J.H."/>
            <person name="Jorgensen S.L."/>
            <person name="Zaremba-Niedzwiedzka K."/>
            <person name="Martijn J."/>
            <person name="Lind A.E."/>
            <person name="van Eijk R."/>
            <person name="Schleper C."/>
            <person name="Guy L."/>
            <person name="Ettema T.J."/>
        </authorList>
    </citation>
    <scope>NUCLEOTIDE SEQUENCE</scope>
</reference>
<dbReference type="EMBL" id="LAZR01021176">
    <property type="protein sequence ID" value="KKL86218.1"/>
    <property type="molecule type" value="Genomic_DNA"/>
</dbReference>